<comment type="caution">
    <text evidence="1">The sequence shown here is derived from an EMBL/GenBank/DDBJ whole genome shotgun (WGS) entry which is preliminary data.</text>
</comment>
<evidence type="ECO:0000313" key="2">
    <source>
        <dbReference type="Proteomes" id="UP001177670"/>
    </source>
</evidence>
<reference evidence="1" key="1">
    <citation type="submission" date="2021-10" db="EMBL/GenBank/DDBJ databases">
        <title>Melipona bicolor Genome sequencing and assembly.</title>
        <authorList>
            <person name="Araujo N.S."/>
            <person name="Arias M.C."/>
        </authorList>
    </citation>
    <scope>NUCLEOTIDE SEQUENCE</scope>
    <source>
        <strain evidence="1">USP_2M_L1-L4_2017</strain>
        <tissue evidence="1">Whole body</tissue>
    </source>
</reference>
<name>A0AA40GE26_9HYME</name>
<sequence>MPSELAGFTPADTGQRFFALCKSSQPEMHSTKSWRTVGTLVSRWINACSVIRKMQSTRDTHYLDKVPPKDFLSREMN</sequence>
<dbReference type="Proteomes" id="UP001177670">
    <property type="component" value="Unassembled WGS sequence"/>
</dbReference>
<gene>
    <name evidence="1" type="ORF">K0M31_000705</name>
</gene>
<accession>A0AA40GE26</accession>
<evidence type="ECO:0000313" key="1">
    <source>
        <dbReference type="EMBL" id="KAK1136138.1"/>
    </source>
</evidence>
<organism evidence="1 2">
    <name type="scientific">Melipona bicolor</name>
    <dbReference type="NCBI Taxonomy" id="60889"/>
    <lineage>
        <taxon>Eukaryota</taxon>
        <taxon>Metazoa</taxon>
        <taxon>Ecdysozoa</taxon>
        <taxon>Arthropoda</taxon>
        <taxon>Hexapoda</taxon>
        <taxon>Insecta</taxon>
        <taxon>Pterygota</taxon>
        <taxon>Neoptera</taxon>
        <taxon>Endopterygota</taxon>
        <taxon>Hymenoptera</taxon>
        <taxon>Apocrita</taxon>
        <taxon>Aculeata</taxon>
        <taxon>Apoidea</taxon>
        <taxon>Anthophila</taxon>
        <taxon>Apidae</taxon>
        <taxon>Melipona</taxon>
    </lineage>
</organism>
<keyword evidence="2" id="KW-1185">Reference proteome</keyword>
<dbReference type="AlphaFoldDB" id="A0AA40GE26"/>
<proteinExistence type="predicted"/>
<protein>
    <submittedName>
        <fullName evidence="1">Uncharacterized protein</fullName>
    </submittedName>
</protein>
<dbReference type="EMBL" id="JAHYIQ010000001">
    <property type="protein sequence ID" value="KAK1136138.1"/>
    <property type="molecule type" value="Genomic_DNA"/>
</dbReference>